<keyword evidence="4" id="KW-1185">Reference proteome</keyword>
<protein>
    <submittedName>
        <fullName evidence="3">Endonuclease/exonuclease/phosphatase family protein</fullName>
    </submittedName>
</protein>
<keyword evidence="3" id="KW-0540">Nuclease</keyword>
<dbReference type="GO" id="GO:0004519">
    <property type="term" value="F:endonuclease activity"/>
    <property type="evidence" value="ECO:0007669"/>
    <property type="project" value="UniProtKB-KW"/>
</dbReference>
<feature type="transmembrane region" description="Helical" evidence="1">
    <location>
        <begin position="51"/>
        <end position="70"/>
    </location>
</feature>
<evidence type="ECO:0000259" key="2">
    <source>
        <dbReference type="Pfam" id="PF03372"/>
    </source>
</evidence>
<proteinExistence type="predicted"/>
<feature type="domain" description="Endonuclease/exonuclease/phosphatase" evidence="2">
    <location>
        <begin position="82"/>
        <end position="257"/>
    </location>
</feature>
<gene>
    <name evidence="3" type="ORF">GCM10009560_63080</name>
</gene>
<evidence type="ECO:0000313" key="4">
    <source>
        <dbReference type="Proteomes" id="UP001501578"/>
    </source>
</evidence>
<dbReference type="InterPro" id="IPR036691">
    <property type="entry name" value="Endo/exonu/phosph_ase_sf"/>
</dbReference>
<sequence length="269" mass="28611">MFLLAVVAFVRLTGLEAGPLLTRLMALTPYVSVLAALVAALLFARNRPAALVALVACVTLAGVVVPRTFAESAGEGEPLRVLTLNVAGRQDPRVVVELVRRFRPHVFSAVGLPAGGTEGLRQAGIEQQLPYTVPGLYSTYRLRALDGVQGARLEAPSGPIEVFSVRPGPKSGWHGVLPPPSPEAIRVLAGDFGASLDHRAFRQLLKSGYADAAARVGKGLVPTWPSGRRVPPFVTVDHVVADARVEVRQVEVVDVPGFEHRAVYAELAT</sequence>
<keyword evidence="1" id="KW-1133">Transmembrane helix</keyword>
<comment type="caution">
    <text evidence="3">The sequence shown here is derived from an EMBL/GenBank/DDBJ whole genome shotgun (WGS) entry which is preliminary data.</text>
</comment>
<dbReference type="EMBL" id="BAAAHQ010000040">
    <property type="protein sequence ID" value="GAA0946959.1"/>
    <property type="molecule type" value="Genomic_DNA"/>
</dbReference>
<keyword evidence="3" id="KW-0378">Hydrolase</keyword>
<accession>A0ABN1QSN3</accession>
<organism evidence="3 4">
    <name type="scientific">Nonomuraea longicatena</name>
    <dbReference type="NCBI Taxonomy" id="83682"/>
    <lineage>
        <taxon>Bacteria</taxon>
        <taxon>Bacillati</taxon>
        <taxon>Actinomycetota</taxon>
        <taxon>Actinomycetes</taxon>
        <taxon>Streptosporangiales</taxon>
        <taxon>Streptosporangiaceae</taxon>
        <taxon>Nonomuraea</taxon>
    </lineage>
</organism>
<feature type="transmembrane region" description="Helical" evidence="1">
    <location>
        <begin position="27"/>
        <end position="44"/>
    </location>
</feature>
<dbReference type="Proteomes" id="UP001501578">
    <property type="component" value="Unassembled WGS sequence"/>
</dbReference>
<dbReference type="RefSeq" id="WP_343953797.1">
    <property type="nucleotide sequence ID" value="NZ_BAAAHQ010000040.1"/>
</dbReference>
<keyword evidence="1" id="KW-0812">Transmembrane</keyword>
<dbReference type="SUPFAM" id="SSF56219">
    <property type="entry name" value="DNase I-like"/>
    <property type="match status" value="1"/>
</dbReference>
<evidence type="ECO:0000256" key="1">
    <source>
        <dbReference type="SAM" id="Phobius"/>
    </source>
</evidence>
<keyword evidence="1" id="KW-0472">Membrane</keyword>
<keyword evidence="3" id="KW-0255">Endonuclease</keyword>
<evidence type="ECO:0000313" key="3">
    <source>
        <dbReference type="EMBL" id="GAA0946959.1"/>
    </source>
</evidence>
<name>A0ABN1QSN3_9ACTN</name>
<dbReference type="Pfam" id="PF03372">
    <property type="entry name" value="Exo_endo_phos"/>
    <property type="match status" value="1"/>
</dbReference>
<dbReference type="InterPro" id="IPR005135">
    <property type="entry name" value="Endo/exonuclease/phosphatase"/>
</dbReference>
<reference evidence="3 4" key="1">
    <citation type="journal article" date="2019" name="Int. J. Syst. Evol. Microbiol.">
        <title>The Global Catalogue of Microorganisms (GCM) 10K type strain sequencing project: providing services to taxonomists for standard genome sequencing and annotation.</title>
        <authorList>
            <consortium name="The Broad Institute Genomics Platform"/>
            <consortium name="The Broad Institute Genome Sequencing Center for Infectious Disease"/>
            <person name="Wu L."/>
            <person name="Ma J."/>
        </authorList>
    </citation>
    <scope>NUCLEOTIDE SEQUENCE [LARGE SCALE GENOMIC DNA]</scope>
    <source>
        <strain evidence="3 4">JCM 11136</strain>
    </source>
</reference>